<dbReference type="InterPro" id="IPR011008">
    <property type="entry name" value="Dimeric_a/b-barrel"/>
</dbReference>
<organism evidence="2 3">
    <name type="scientific">Stackebrandtia nassauensis (strain DSM 44728 / CIP 108903 / NRRL B-16338 / NBRC 102104 / LLR-40K-21)</name>
    <dbReference type="NCBI Taxonomy" id="446470"/>
    <lineage>
        <taxon>Bacteria</taxon>
        <taxon>Bacillati</taxon>
        <taxon>Actinomycetota</taxon>
        <taxon>Actinomycetes</taxon>
        <taxon>Glycomycetales</taxon>
        <taxon>Glycomycetaceae</taxon>
        <taxon>Stackebrandtia</taxon>
    </lineage>
</organism>
<dbReference type="PANTHER" id="PTHR41521">
    <property type="match status" value="1"/>
</dbReference>
<protein>
    <recommendedName>
        <fullName evidence="1">DUF1330 domain-containing protein</fullName>
    </recommendedName>
</protein>
<proteinExistence type="predicted"/>
<keyword evidence="3" id="KW-1185">Reference proteome</keyword>
<name>D3Q3F6_STANL</name>
<dbReference type="OrthoDB" id="9806380at2"/>
<evidence type="ECO:0000313" key="2">
    <source>
        <dbReference type="EMBL" id="ADD41997.1"/>
    </source>
</evidence>
<dbReference type="SUPFAM" id="SSF54909">
    <property type="entry name" value="Dimeric alpha+beta barrel"/>
    <property type="match status" value="1"/>
</dbReference>
<dbReference type="Pfam" id="PF07045">
    <property type="entry name" value="DUF1330"/>
    <property type="match status" value="1"/>
</dbReference>
<dbReference type="InterPro" id="IPR010753">
    <property type="entry name" value="DUF1330"/>
</dbReference>
<dbReference type="AlphaFoldDB" id="D3Q3F6"/>
<evidence type="ECO:0000259" key="1">
    <source>
        <dbReference type="Pfam" id="PF07045"/>
    </source>
</evidence>
<dbReference type="HOGENOM" id="CLU_145407_4_1_11"/>
<evidence type="ECO:0000313" key="3">
    <source>
        <dbReference type="Proteomes" id="UP000000844"/>
    </source>
</evidence>
<dbReference type="RefSeq" id="WP_013017568.1">
    <property type="nucleotide sequence ID" value="NC_013947.1"/>
</dbReference>
<dbReference type="EMBL" id="CP001778">
    <property type="protein sequence ID" value="ADD41997.1"/>
    <property type="molecule type" value="Genomic_DNA"/>
</dbReference>
<dbReference type="STRING" id="446470.Snas_2309"/>
<feature type="domain" description="DUF1330" evidence="1">
    <location>
        <begin position="4"/>
        <end position="91"/>
    </location>
</feature>
<gene>
    <name evidence="2" type="ordered locus">Snas_2309</name>
</gene>
<dbReference type="Gene3D" id="3.30.70.100">
    <property type="match status" value="1"/>
</dbReference>
<reference evidence="2 3" key="1">
    <citation type="journal article" date="2009" name="Stand. Genomic Sci.">
        <title>Complete genome sequence of Stackebrandtia nassauensis type strain (LLR-40K-21).</title>
        <authorList>
            <person name="Munk C."/>
            <person name="Lapidus A."/>
            <person name="Copeland A."/>
            <person name="Jando M."/>
            <person name="Mayilraj S."/>
            <person name="Glavina Del Rio T."/>
            <person name="Nolan M."/>
            <person name="Chen F."/>
            <person name="Lucas S."/>
            <person name="Tice H."/>
            <person name="Cheng J.F."/>
            <person name="Han C."/>
            <person name="Detter J.C."/>
            <person name="Bruce D."/>
            <person name="Goodwin L."/>
            <person name="Chain P."/>
            <person name="Pitluck S."/>
            <person name="Goker M."/>
            <person name="Ovchinikova G."/>
            <person name="Pati A."/>
            <person name="Ivanova N."/>
            <person name="Mavromatis K."/>
            <person name="Chen A."/>
            <person name="Palaniappan K."/>
            <person name="Land M."/>
            <person name="Hauser L."/>
            <person name="Chang Y.J."/>
            <person name="Jeffries C.D."/>
            <person name="Bristow J."/>
            <person name="Eisen J.A."/>
            <person name="Markowitz V."/>
            <person name="Hugenholtz P."/>
            <person name="Kyrpides N.C."/>
            <person name="Klenk H.P."/>
        </authorList>
    </citation>
    <scope>NUCLEOTIDE SEQUENCE [LARGE SCALE GENOMIC DNA]</scope>
    <source>
        <strain evidence="3">DSM 44728 / CIP 108903 / NRRL B-16338 / NBRC 102104 / LLR-40K-21</strain>
    </source>
</reference>
<sequence>MSYYLIGMTNTANPAAMKDYVERVRPMVENHGGQFVLEAAIEQVMEGAFPATNGVVMRFDSAEAAQRWYSSPEYIELKKVRTDNGESILVLARPYNSDE</sequence>
<dbReference type="Proteomes" id="UP000000844">
    <property type="component" value="Chromosome"/>
</dbReference>
<dbReference type="eggNOG" id="COG5470">
    <property type="taxonomic scope" value="Bacteria"/>
</dbReference>
<accession>D3Q3F6</accession>
<dbReference type="KEGG" id="sna:Snas_2309"/>
<dbReference type="PANTHER" id="PTHR41521:SF4">
    <property type="entry name" value="BLR0684 PROTEIN"/>
    <property type="match status" value="1"/>
</dbReference>